<gene>
    <name evidence="10" type="ORF">THASP1DRAFT_7271</name>
</gene>
<dbReference type="GO" id="GO:0033619">
    <property type="term" value="P:membrane protein proteolysis"/>
    <property type="evidence" value="ECO:0007669"/>
    <property type="project" value="TreeGrafter"/>
</dbReference>
<organism evidence="10 11">
    <name type="scientific">Thamnocephalis sphaerospora</name>
    <dbReference type="NCBI Taxonomy" id="78915"/>
    <lineage>
        <taxon>Eukaryota</taxon>
        <taxon>Fungi</taxon>
        <taxon>Fungi incertae sedis</taxon>
        <taxon>Zoopagomycota</taxon>
        <taxon>Zoopagomycotina</taxon>
        <taxon>Zoopagomycetes</taxon>
        <taxon>Zoopagales</taxon>
        <taxon>Sigmoideomycetaceae</taxon>
        <taxon>Thamnocephalis</taxon>
    </lineage>
</organism>
<dbReference type="GO" id="GO:0098554">
    <property type="term" value="C:cytoplasmic side of endoplasmic reticulum membrane"/>
    <property type="evidence" value="ECO:0007669"/>
    <property type="project" value="TreeGrafter"/>
</dbReference>
<keyword evidence="5" id="KW-0256">Endoplasmic reticulum</keyword>
<feature type="transmembrane region" description="Helical" evidence="9">
    <location>
        <begin position="289"/>
        <end position="311"/>
    </location>
</feature>
<sequence length="359" mass="39938">LLTAYLALGTMAVVPIYFGSYSSLKKIKASSNPQAEKRPEDDHESSDEEEEEAESLSTEDAYMFPLIGSGVLFSLYLVFRYLNKEYVNYLLTAYFAVIGVAALTKMGEAVIRGITGIKERACQSQRFRANADHAHVPVLFDVRFTRLHMVSAVASLGCTIYYAWTKNWVASNLFGLAFATSAVQLIALDSFKTGIILLSGLFFYDIFWVFGTEVMVSVARNFDAPIKVVFPKVLFVAAGEKLQFTMLGLGDIVIPGIFVALCLRYDQYLALRSKTPPTHKRPFDFPKPYFYGCFIAYVLGLATTVFVMHTFKAAQPALLYLSPACTLSSVIVAVTRGELGQLFKYSAEDKDEKKSKETK</sequence>
<evidence type="ECO:0000313" key="10">
    <source>
        <dbReference type="EMBL" id="RKP11072.1"/>
    </source>
</evidence>
<feature type="non-terminal residue" evidence="10">
    <location>
        <position position="359"/>
    </location>
</feature>
<dbReference type="InterPro" id="IPR007369">
    <property type="entry name" value="Peptidase_A22B_SPP"/>
</dbReference>
<dbReference type="Proteomes" id="UP000271241">
    <property type="component" value="Unassembled WGS sequence"/>
</dbReference>
<keyword evidence="3 9" id="KW-0812">Transmembrane</keyword>
<feature type="non-terminal residue" evidence="10">
    <location>
        <position position="1"/>
    </location>
</feature>
<feature type="region of interest" description="Disordered" evidence="8">
    <location>
        <begin position="31"/>
        <end position="57"/>
    </location>
</feature>
<dbReference type="AlphaFoldDB" id="A0A4P9XY96"/>
<reference evidence="11" key="1">
    <citation type="journal article" date="2018" name="Nat. Microbiol.">
        <title>Leveraging single-cell genomics to expand the fungal tree of life.</title>
        <authorList>
            <person name="Ahrendt S.R."/>
            <person name="Quandt C.A."/>
            <person name="Ciobanu D."/>
            <person name="Clum A."/>
            <person name="Salamov A."/>
            <person name="Andreopoulos B."/>
            <person name="Cheng J.F."/>
            <person name="Woyke T."/>
            <person name="Pelin A."/>
            <person name="Henrissat B."/>
            <person name="Reynolds N.K."/>
            <person name="Benny G.L."/>
            <person name="Smith M.E."/>
            <person name="James T.Y."/>
            <person name="Grigoriev I.V."/>
        </authorList>
    </citation>
    <scope>NUCLEOTIDE SEQUENCE [LARGE SCALE GENOMIC DNA]</scope>
    <source>
        <strain evidence="11">RSA 1356</strain>
    </source>
</reference>
<keyword evidence="11" id="KW-1185">Reference proteome</keyword>
<dbReference type="SMART" id="SM00730">
    <property type="entry name" value="PSN"/>
    <property type="match status" value="1"/>
</dbReference>
<feature type="transmembrane region" description="Helical" evidence="9">
    <location>
        <begin position="86"/>
        <end position="104"/>
    </location>
</feature>
<evidence type="ECO:0000256" key="1">
    <source>
        <dbReference type="ARBA" id="ARBA00004477"/>
    </source>
</evidence>
<proteinExistence type="inferred from homology"/>
<accession>A0A4P9XY96</accession>
<feature type="transmembrane region" description="Helical" evidence="9">
    <location>
        <begin position="242"/>
        <end position="263"/>
    </location>
</feature>
<evidence type="ECO:0000256" key="3">
    <source>
        <dbReference type="ARBA" id="ARBA00022692"/>
    </source>
</evidence>
<comment type="similarity">
    <text evidence="2">Belongs to the peptidase A22B family.</text>
</comment>
<feature type="transmembrane region" description="Helical" evidence="9">
    <location>
        <begin position="61"/>
        <end position="80"/>
    </location>
</feature>
<dbReference type="GO" id="GO:0006465">
    <property type="term" value="P:signal peptide processing"/>
    <property type="evidence" value="ECO:0007669"/>
    <property type="project" value="TreeGrafter"/>
</dbReference>
<dbReference type="GO" id="GO:0098553">
    <property type="term" value="C:lumenal side of endoplasmic reticulum membrane"/>
    <property type="evidence" value="ECO:0007669"/>
    <property type="project" value="TreeGrafter"/>
</dbReference>
<feature type="transmembrane region" description="Helical" evidence="9">
    <location>
        <begin position="6"/>
        <end position="24"/>
    </location>
</feature>
<dbReference type="GO" id="GO:0042500">
    <property type="term" value="F:aspartic endopeptidase activity, intramembrane cleaving"/>
    <property type="evidence" value="ECO:0007669"/>
    <property type="project" value="InterPro"/>
</dbReference>
<feature type="transmembrane region" description="Helical" evidence="9">
    <location>
        <begin position="195"/>
        <end position="222"/>
    </location>
</feature>
<dbReference type="EMBL" id="KZ992428">
    <property type="protein sequence ID" value="RKP11072.1"/>
    <property type="molecule type" value="Genomic_DNA"/>
</dbReference>
<evidence type="ECO:0000256" key="6">
    <source>
        <dbReference type="ARBA" id="ARBA00022989"/>
    </source>
</evidence>
<protein>
    <submittedName>
        <fullName evidence="10">Peptidase A22B, signal peptide peptidase</fullName>
    </submittedName>
</protein>
<evidence type="ECO:0000256" key="5">
    <source>
        <dbReference type="ARBA" id="ARBA00022824"/>
    </source>
</evidence>
<evidence type="ECO:0000256" key="4">
    <source>
        <dbReference type="ARBA" id="ARBA00022801"/>
    </source>
</evidence>
<evidence type="ECO:0000256" key="2">
    <source>
        <dbReference type="ARBA" id="ARBA00006859"/>
    </source>
</evidence>
<dbReference type="Pfam" id="PF04258">
    <property type="entry name" value="Peptidase_A22B"/>
    <property type="match status" value="1"/>
</dbReference>
<feature type="compositionally biased region" description="Acidic residues" evidence="8">
    <location>
        <begin position="42"/>
        <end position="54"/>
    </location>
</feature>
<evidence type="ECO:0000256" key="9">
    <source>
        <dbReference type="SAM" id="Phobius"/>
    </source>
</evidence>
<keyword evidence="6 9" id="KW-1133">Transmembrane helix</keyword>
<name>A0A4P9XY96_9FUNG</name>
<dbReference type="OrthoDB" id="29661at2759"/>
<evidence type="ECO:0000256" key="8">
    <source>
        <dbReference type="SAM" id="MobiDB-lite"/>
    </source>
</evidence>
<feature type="transmembrane region" description="Helical" evidence="9">
    <location>
        <begin position="170"/>
        <end position="188"/>
    </location>
</feature>
<dbReference type="STRING" id="78915.A0A4P9XY96"/>
<keyword evidence="7 9" id="KW-0472">Membrane</keyword>
<dbReference type="PANTHER" id="PTHR12174">
    <property type="entry name" value="SIGNAL PEPTIDE PEPTIDASE"/>
    <property type="match status" value="1"/>
</dbReference>
<dbReference type="PANTHER" id="PTHR12174:SF23">
    <property type="entry name" value="MINOR HISTOCOMPATIBILITY ANTIGEN H13"/>
    <property type="match status" value="1"/>
</dbReference>
<keyword evidence="4" id="KW-0378">Hydrolase</keyword>
<comment type="subcellular location">
    <subcellularLocation>
        <location evidence="1">Endoplasmic reticulum membrane</location>
        <topology evidence="1">Multi-pass membrane protein</topology>
    </subcellularLocation>
</comment>
<dbReference type="InterPro" id="IPR006639">
    <property type="entry name" value="Preselin/SPP"/>
</dbReference>
<evidence type="ECO:0000256" key="7">
    <source>
        <dbReference type="ARBA" id="ARBA00023136"/>
    </source>
</evidence>
<evidence type="ECO:0000313" key="11">
    <source>
        <dbReference type="Proteomes" id="UP000271241"/>
    </source>
</evidence>